<keyword evidence="4" id="KW-0560">Oxidoreductase</keyword>
<dbReference type="GO" id="GO:0016491">
    <property type="term" value="F:oxidoreductase activity"/>
    <property type="evidence" value="ECO:0007669"/>
    <property type="project" value="UniProtKB-KW"/>
</dbReference>
<accession>A0A261S059</accession>
<organism evidence="6 7">
    <name type="scientific">Bordetella genomosp. 10</name>
    <dbReference type="NCBI Taxonomy" id="1416804"/>
    <lineage>
        <taxon>Bacteria</taxon>
        <taxon>Pseudomonadati</taxon>
        <taxon>Pseudomonadota</taxon>
        <taxon>Betaproteobacteria</taxon>
        <taxon>Burkholderiales</taxon>
        <taxon>Alcaligenaceae</taxon>
        <taxon>Bordetella</taxon>
    </lineage>
</organism>
<dbReference type="InterPro" id="IPR003953">
    <property type="entry name" value="FAD-dep_OxRdtase_2_FAD-bd"/>
</dbReference>
<dbReference type="OrthoDB" id="9813348at2"/>
<proteinExistence type="predicted"/>
<dbReference type="Gene3D" id="3.90.700.10">
    <property type="entry name" value="Succinate dehydrogenase/fumarate reductase flavoprotein, catalytic domain"/>
    <property type="match status" value="1"/>
</dbReference>
<dbReference type="Proteomes" id="UP000216020">
    <property type="component" value="Unassembled WGS sequence"/>
</dbReference>
<dbReference type="EMBL" id="NEVM01000005">
    <property type="protein sequence ID" value="OZI30531.1"/>
    <property type="molecule type" value="Genomic_DNA"/>
</dbReference>
<evidence type="ECO:0000313" key="6">
    <source>
        <dbReference type="EMBL" id="OZI30531.1"/>
    </source>
</evidence>
<evidence type="ECO:0000256" key="1">
    <source>
        <dbReference type="ARBA" id="ARBA00001974"/>
    </source>
</evidence>
<evidence type="ECO:0000256" key="2">
    <source>
        <dbReference type="ARBA" id="ARBA00022630"/>
    </source>
</evidence>
<dbReference type="SUPFAM" id="SSF51905">
    <property type="entry name" value="FAD/NAD(P)-binding domain"/>
    <property type="match status" value="1"/>
</dbReference>
<keyword evidence="2" id="KW-0285">Flavoprotein</keyword>
<dbReference type="Pfam" id="PF00890">
    <property type="entry name" value="FAD_binding_2"/>
    <property type="match status" value="1"/>
</dbReference>
<sequence length="507" mass="55488">MEETEVQDTQQNYDVIVVGKGNAALCAALAAREQGARVAILEAASEEESGGNSRFAGGVMRFAYDSVEDLKRVTDLTEEEIVTSDFFTNTTDEFFDDLFRLTNYRTDAELSEILVTRSLETMVWLRSKGVRFVPNFGRQSRLVDGRRKFFGRLPIEVSGGGAGLVQFLDKAVRQAGIDVHYATRAKRLLLDEHERVGGVHATRQGEPVDFRAGAVVLACGGFEANPEMRARYLGPGWELAKVRGTRYNQGDGLRMALDAGAAPYGNWSGCHATGWELNAPEFGDVNVGDQYQKHSYIFGLLINAHGRRFVDEGYDFHSFTYAKYGGELLKQPGQFAWQVFDSKVNDLLRSEYRIKTMTKVTADTLEDLAGKLEGVDPEAFLQTVRAYNDAVVPDVAFDPTIKDGLSTRGIAPPKSNWAQKLDTPPYHAYATTCGITFTFGGLRIRPENGQVLDVHLNPMPGLYCAGEMVGGLFYFNYPSGTGLVSGAVFGRIAGTGAARGALASGAR</sequence>
<dbReference type="Gene3D" id="3.50.50.60">
    <property type="entry name" value="FAD/NAD(P)-binding domain"/>
    <property type="match status" value="1"/>
</dbReference>
<dbReference type="InterPro" id="IPR050315">
    <property type="entry name" value="FAD-oxidoreductase_2"/>
</dbReference>
<feature type="domain" description="FAD-dependent oxidoreductase 2 FAD-binding" evidence="5">
    <location>
        <begin position="14"/>
        <end position="480"/>
    </location>
</feature>
<evidence type="ECO:0000259" key="5">
    <source>
        <dbReference type="Pfam" id="PF00890"/>
    </source>
</evidence>
<name>A0A261S059_9BORD</name>
<dbReference type="SUPFAM" id="SSF56425">
    <property type="entry name" value="Succinate dehydrogenase/fumarate reductase flavoprotein, catalytic domain"/>
    <property type="match status" value="1"/>
</dbReference>
<evidence type="ECO:0000313" key="7">
    <source>
        <dbReference type="Proteomes" id="UP000216020"/>
    </source>
</evidence>
<keyword evidence="7" id="KW-1185">Reference proteome</keyword>
<dbReference type="AlphaFoldDB" id="A0A261S059"/>
<keyword evidence="3" id="KW-0274">FAD</keyword>
<reference evidence="7" key="1">
    <citation type="submission" date="2017-05" db="EMBL/GenBank/DDBJ databases">
        <title>Complete and WGS of Bordetella genogroups.</title>
        <authorList>
            <person name="Spilker T."/>
            <person name="Lipuma J."/>
        </authorList>
    </citation>
    <scope>NUCLEOTIDE SEQUENCE [LARGE SCALE GENOMIC DNA]</scope>
    <source>
        <strain evidence="7">AU16122</strain>
    </source>
</reference>
<protein>
    <submittedName>
        <fullName evidence="6">Tricarballylate dehydrogenase</fullName>
    </submittedName>
</protein>
<dbReference type="InterPro" id="IPR036188">
    <property type="entry name" value="FAD/NAD-bd_sf"/>
</dbReference>
<evidence type="ECO:0000256" key="3">
    <source>
        <dbReference type="ARBA" id="ARBA00022827"/>
    </source>
</evidence>
<comment type="cofactor">
    <cofactor evidence="1">
        <name>FAD</name>
        <dbReference type="ChEBI" id="CHEBI:57692"/>
    </cofactor>
</comment>
<dbReference type="InterPro" id="IPR027477">
    <property type="entry name" value="Succ_DH/fumarate_Rdtase_cat_sf"/>
</dbReference>
<dbReference type="PANTHER" id="PTHR43400:SF7">
    <property type="entry name" value="FAD-DEPENDENT OXIDOREDUCTASE 2 FAD BINDING DOMAIN-CONTAINING PROTEIN"/>
    <property type="match status" value="1"/>
</dbReference>
<comment type="caution">
    <text evidence="6">The sequence shown here is derived from an EMBL/GenBank/DDBJ whole genome shotgun (WGS) entry which is preliminary data.</text>
</comment>
<dbReference type="NCBIfam" id="NF006130">
    <property type="entry name" value="PRK08274.1"/>
    <property type="match status" value="1"/>
</dbReference>
<evidence type="ECO:0000256" key="4">
    <source>
        <dbReference type="ARBA" id="ARBA00023002"/>
    </source>
</evidence>
<gene>
    <name evidence="6" type="ORF">CAL29_21165</name>
</gene>
<dbReference type="PANTHER" id="PTHR43400">
    <property type="entry name" value="FUMARATE REDUCTASE"/>
    <property type="match status" value="1"/>
</dbReference>